<reference evidence="1 2" key="1">
    <citation type="submission" date="2014-04" db="EMBL/GenBank/DDBJ databases">
        <authorList>
            <consortium name="DOE Joint Genome Institute"/>
            <person name="Kuo A."/>
            <person name="Kohler A."/>
            <person name="Jargeat P."/>
            <person name="Nagy L.G."/>
            <person name="Floudas D."/>
            <person name="Copeland A."/>
            <person name="Barry K.W."/>
            <person name="Cichocki N."/>
            <person name="Veneault-Fourrey C."/>
            <person name="LaButti K."/>
            <person name="Lindquist E.A."/>
            <person name="Lipzen A."/>
            <person name="Lundell T."/>
            <person name="Morin E."/>
            <person name="Murat C."/>
            <person name="Sun H."/>
            <person name="Tunlid A."/>
            <person name="Henrissat B."/>
            <person name="Grigoriev I.V."/>
            <person name="Hibbett D.S."/>
            <person name="Martin F."/>
            <person name="Nordberg H.P."/>
            <person name="Cantor M.N."/>
            <person name="Hua S.X."/>
        </authorList>
    </citation>
    <scope>NUCLEOTIDE SEQUENCE [LARGE SCALE GENOMIC DNA]</scope>
    <source>
        <strain evidence="1 2">Ve08.2h10</strain>
    </source>
</reference>
<reference evidence="2" key="2">
    <citation type="submission" date="2015-01" db="EMBL/GenBank/DDBJ databases">
        <title>Evolutionary Origins and Diversification of the Mycorrhizal Mutualists.</title>
        <authorList>
            <consortium name="DOE Joint Genome Institute"/>
            <consortium name="Mycorrhizal Genomics Consortium"/>
            <person name="Kohler A."/>
            <person name="Kuo A."/>
            <person name="Nagy L.G."/>
            <person name="Floudas D."/>
            <person name="Copeland A."/>
            <person name="Barry K.W."/>
            <person name="Cichocki N."/>
            <person name="Veneault-Fourrey C."/>
            <person name="LaButti K."/>
            <person name="Lindquist E.A."/>
            <person name="Lipzen A."/>
            <person name="Lundell T."/>
            <person name="Morin E."/>
            <person name="Murat C."/>
            <person name="Riley R."/>
            <person name="Ohm R."/>
            <person name="Sun H."/>
            <person name="Tunlid A."/>
            <person name="Henrissat B."/>
            <person name="Grigoriev I.V."/>
            <person name="Hibbett D.S."/>
            <person name="Martin F."/>
        </authorList>
    </citation>
    <scope>NUCLEOTIDE SEQUENCE [LARGE SCALE GENOMIC DNA]</scope>
    <source>
        <strain evidence="2">Ve08.2h10</strain>
    </source>
</reference>
<name>A0A0D0E1Q9_9AGAM</name>
<dbReference type="InParanoid" id="A0A0D0E1Q9"/>
<dbReference type="AlphaFoldDB" id="A0A0D0E1Q9"/>
<evidence type="ECO:0000313" key="2">
    <source>
        <dbReference type="Proteomes" id="UP000054538"/>
    </source>
</evidence>
<sequence>MVQDLEALYTTRSTSDLHWGHHINILTTRPTRLTRTPRCLPRRRRALGDLMKRFKDNHHDDCHPKSNP</sequence>
<dbReference type="HOGENOM" id="CLU_2794708_0_0_1"/>
<dbReference type="Proteomes" id="UP000054538">
    <property type="component" value="Unassembled WGS sequence"/>
</dbReference>
<gene>
    <name evidence="1" type="ORF">PAXRUDRAFT_831586</name>
</gene>
<accession>A0A0D0E1Q9</accession>
<proteinExistence type="predicted"/>
<dbReference type="EMBL" id="KN825499">
    <property type="protein sequence ID" value="KIK90570.1"/>
    <property type="molecule type" value="Genomic_DNA"/>
</dbReference>
<protein>
    <submittedName>
        <fullName evidence="1">Uncharacterized protein</fullName>
    </submittedName>
</protein>
<organism evidence="1 2">
    <name type="scientific">Paxillus rubicundulus Ve08.2h10</name>
    <dbReference type="NCBI Taxonomy" id="930991"/>
    <lineage>
        <taxon>Eukaryota</taxon>
        <taxon>Fungi</taxon>
        <taxon>Dikarya</taxon>
        <taxon>Basidiomycota</taxon>
        <taxon>Agaricomycotina</taxon>
        <taxon>Agaricomycetes</taxon>
        <taxon>Agaricomycetidae</taxon>
        <taxon>Boletales</taxon>
        <taxon>Paxilineae</taxon>
        <taxon>Paxillaceae</taxon>
        <taxon>Paxillus</taxon>
    </lineage>
</organism>
<evidence type="ECO:0000313" key="1">
    <source>
        <dbReference type="EMBL" id="KIK90570.1"/>
    </source>
</evidence>
<keyword evidence="2" id="KW-1185">Reference proteome</keyword>